<organism evidence="3 4">
    <name type="scientific">Tritrichomonas foetus</name>
    <dbReference type="NCBI Taxonomy" id="1144522"/>
    <lineage>
        <taxon>Eukaryota</taxon>
        <taxon>Metamonada</taxon>
        <taxon>Parabasalia</taxon>
        <taxon>Tritrichomonadida</taxon>
        <taxon>Tritrichomonadidae</taxon>
        <taxon>Tritrichomonas</taxon>
    </lineage>
</organism>
<reference evidence="3" key="1">
    <citation type="submission" date="2016-10" db="EMBL/GenBank/DDBJ databases">
        <authorList>
            <person name="Benchimol M."/>
            <person name="Almeida L.G."/>
            <person name="Vasconcelos A.T."/>
            <person name="Perreira-Neves A."/>
            <person name="Rosa I.A."/>
            <person name="Tasca T."/>
            <person name="Bogo M.R."/>
            <person name="de Souza W."/>
        </authorList>
    </citation>
    <scope>NUCLEOTIDE SEQUENCE [LARGE SCALE GENOMIC DNA]</scope>
    <source>
        <strain evidence="3">K</strain>
    </source>
</reference>
<dbReference type="VEuPathDB" id="TrichDB:TRFO_36900"/>
<dbReference type="RefSeq" id="XP_068350110.1">
    <property type="nucleotide sequence ID" value="XM_068511110.1"/>
</dbReference>
<keyword evidence="2" id="KW-0812">Transmembrane</keyword>
<feature type="region of interest" description="Disordered" evidence="1">
    <location>
        <begin position="470"/>
        <end position="494"/>
    </location>
</feature>
<evidence type="ECO:0000256" key="1">
    <source>
        <dbReference type="SAM" id="MobiDB-lite"/>
    </source>
</evidence>
<name>A0A1J4JHL2_9EUKA</name>
<evidence type="ECO:0000313" key="3">
    <source>
        <dbReference type="EMBL" id="OHS96973.1"/>
    </source>
</evidence>
<feature type="compositionally biased region" description="Gly residues" evidence="1">
    <location>
        <begin position="476"/>
        <end position="487"/>
    </location>
</feature>
<dbReference type="Proteomes" id="UP000179807">
    <property type="component" value="Unassembled WGS sequence"/>
</dbReference>
<keyword evidence="4" id="KW-1185">Reference proteome</keyword>
<dbReference type="PANTHER" id="PTHR36220">
    <property type="entry name" value="UNNAMED PRODUCT"/>
    <property type="match status" value="1"/>
</dbReference>
<gene>
    <name evidence="3" type="ORF">TRFO_36900</name>
</gene>
<dbReference type="EMBL" id="MLAK01001146">
    <property type="protein sequence ID" value="OHS96973.1"/>
    <property type="molecule type" value="Genomic_DNA"/>
</dbReference>
<dbReference type="AlphaFoldDB" id="A0A1J4JHL2"/>
<evidence type="ECO:0000256" key="2">
    <source>
        <dbReference type="SAM" id="Phobius"/>
    </source>
</evidence>
<dbReference type="PANTHER" id="PTHR36220:SF1">
    <property type="entry name" value="GAMMA TUBULIN COMPLEX COMPONENT C-TERMINAL DOMAIN-CONTAINING PROTEIN"/>
    <property type="match status" value="1"/>
</dbReference>
<keyword evidence="2" id="KW-1133">Transmembrane helix</keyword>
<accession>A0A1J4JHL2</accession>
<feature type="transmembrane region" description="Helical" evidence="2">
    <location>
        <begin position="502"/>
        <end position="525"/>
    </location>
</feature>
<keyword evidence="2" id="KW-0472">Membrane</keyword>
<comment type="caution">
    <text evidence="3">The sequence shown here is derived from an EMBL/GenBank/DDBJ whole genome shotgun (WGS) entry which is preliminary data.</text>
</comment>
<proteinExistence type="predicted"/>
<dbReference type="GeneID" id="94845814"/>
<protein>
    <submittedName>
        <fullName evidence="3">Uncharacterized protein</fullName>
    </submittedName>
</protein>
<sequence length="537" mass="59891">MLYILIYLAASEFKLKQTIWPEKDLNSNNYFGNAVAMSEQYVVICAEFSIVPGVSHPSKNYTGSCYIYEYDPTTDQYKAVIGNMKDNHRLQPNVSNENFMPGYFGSDVFISSDPPRILVGAPYTYVNHDLLKDVPVFNTSLQKNWTDEEKFYTVERNGKNITYNVEIGALYVYTHNKTTGMWDETTVSVPNKVMYLGGYGRVVGASKGMNKFAGAYYNKLRIGSKIPPTLGIVFVSFFDVDDVKMYDPIEPFDGLDDYNTQRFGVQVKFSGQDQLYIVVLDQSNKSKNSHAGTYKYKLVDGKWIKEKQVQFKGSSGYKVYATSIGVKTDTDQNTIIVMSATKDDGTNYIVLVNSDSTADQEPQQIIETGNDSPSYFEFCGDWLAVMLPSSVQIYKINESKQYSLFQTITDPKTWNDEYPENLKYEDLQVTFPGQFSWEPNKCNKCVIGAQSGFKGGLDRESSPFGRAYVFESSDNSGGGNPGGGNQGVGDDEKNGGPKDIPLIVGTTVAAVVVAIIVIVVVIVVVRNRNKDQSISEK</sequence>
<evidence type="ECO:0000313" key="4">
    <source>
        <dbReference type="Proteomes" id="UP000179807"/>
    </source>
</evidence>